<dbReference type="Proteomes" id="UP000612055">
    <property type="component" value="Unassembled WGS sequence"/>
</dbReference>
<evidence type="ECO:0000256" key="3">
    <source>
        <dbReference type="ARBA" id="ARBA00022989"/>
    </source>
</evidence>
<sequence length="1002" mass="106110">MTDQEQFDRLFSSWPVSAPAYVALVLFVLGGLVCLVLTIRSRVWFMTTVTVTAWLEALGYVFRLVFIEHPNMNVYIMMQCLLIITPVILPLVDYVVVGRLMMLGDPQHLTFRPVWVARLFFASDILTLSIQGAGGAMITSTDPQTQDMGTSIILVGLSLQLGFFTLFTCLTLWMQHSAKFALKERANPKPQIFWCLYSTIALMYIRNIFRVVEFVMGYDGDLATHEEYLYGFDFVPIFLCVVIFCVFHYGFLLPEGSGGRPNSATAKVAPEGAEEKGQLSAKSGDLEMGPAAQLSASTDAGEVTQERAVAPVDGGEGSGRAPVRVSAFEEEETEEGQTQFELIPCMSDLTAPAAGDTGGVPTALLPAGLEPAPAYVAAILYCLAGWACLLLTLQASNDAAHLRYGARLALRSPHWFMLLVPSAAWLLAGGMGCRVALIAEPSRGLYAAMQCLLLIPPALLPAANHVALGRLMALCDPLQLGPLDPAWVARGLLAGDVACVALQAAGAGLLAGADLDQQREGEVVMLAGLSLQLALLLLLAGLGVWVLTSPRLALRWRAYPRPQVHVCLLATTGLLGIRTMYRIVEFARGYAESPTTQEAYFYGLDFVPLFLCVVVFCVCHPGLFLPPGPPIPYTWAQHGGLKPGYALPGPPPEEVAARSRAAAAYAYALARSPLAFGETPPGAPYLPEHMHIAWPPYAMGLVAGGQGGGKGAPSAAHALAAPTTEPGPGGPDGSGPGAPGAGKGAAGEAGFTELAVAIALRCGPRLARATANPTAYAPAVAAVPRAVLSTPTGLQDQGQWLYLFPAGVFGAWNPPPPPPPLPGLKLAAKAGREGQEGQEGLDGLEGQEGQEGQGAVDEKPRMTKAEVAAWALARRPRRYRRPKRSAVLPEPEPAEPPSTEPSASAKEEEEEGAPPEEPAADADEEESGPEAAEPPADDAATPASADEGQKEEDAPAPHPTDADLGPEAPEDGAEVSYYDREPGPPEPPRPRPWAPALAACWR</sequence>
<dbReference type="Pfam" id="PF04479">
    <property type="entry name" value="RTA1"/>
    <property type="match status" value="2"/>
</dbReference>
<feature type="transmembrane region" description="Helical" evidence="6">
    <location>
        <begin position="562"/>
        <end position="581"/>
    </location>
</feature>
<accession>A0A835XRI1</accession>
<feature type="transmembrane region" description="Helical" evidence="6">
    <location>
        <begin position="43"/>
        <end position="62"/>
    </location>
</feature>
<dbReference type="AlphaFoldDB" id="A0A835XRI1"/>
<evidence type="ECO:0000313" key="7">
    <source>
        <dbReference type="EMBL" id="KAG2488287.1"/>
    </source>
</evidence>
<feature type="transmembrane region" description="Helical" evidence="6">
    <location>
        <begin position="374"/>
        <end position="395"/>
    </location>
</feature>
<feature type="region of interest" description="Disordered" evidence="5">
    <location>
        <begin position="710"/>
        <end position="746"/>
    </location>
</feature>
<feature type="compositionally biased region" description="Acidic residues" evidence="5">
    <location>
        <begin position="907"/>
        <end position="928"/>
    </location>
</feature>
<feature type="region of interest" description="Disordered" evidence="5">
    <location>
        <begin position="816"/>
        <end position="1002"/>
    </location>
</feature>
<feature type="transmembrane region" description="Helical" evidence="6">
    <location>
        <begin position="74"/>
        <end position="96"/>
    </location>
</feature>
<feature type="transmembrane region" description="Helical" evidence="6">
    <location>
        <begin position="150"/>
        <end position="172"/>
    </location>
</feature>
<dbReference type="GO" id="GO:0016020">
    <property type="term" value="C:membrane"/>
    <property type="evidence" value="ECO:0007669"/>
    <property type="project" value="UniProtKB-SubCell"/>
</dbReference>
<feature type="transmembrane region" description="Helical" evidence="6">
    <location>
        <begin position="487"/>
        <end position="511"/>
    </location>
</feature>
<feature type="compositionally biased region" description="Pro residues" evidence="5">
    <location>
        <begin position="890"/>
        <end position="899"/>
    </location>
</feature>
<feature type="transmembrane region" description="Helical" evidence="6">
    <location>
        <begin position="415"/>
        <end position="437"/>
    </location>
</feature>
<gene>
    <name evidence="7" type="ORF">HYH03_013137</name>
</gene>
<feature type="transmembrane region" description="Helical" evidence="6">
    <location>
        <begin position="192"/>
        <end position="209"/>
    </location>
</feature>
<feature type="transmembrane region" description="Helical" evidence="6">
    <location>
        <begin position="229"/>
        <end position="252"/>
    </location>
</feature>
<dbReference type="PANTHER" id="PTHR31465">
    <property type="entry name" value="PROTEIN RTA1-RELATED"/>
    <property type="match status" value="1"/>
</dbReference>
<feature type="compositionally biased region" description="Gly residues" evidence="5">
    <location>
        <begin position="730"/>
        <end position="746"/>
    </location>
</feature>
<feature type="region of interest" description="Disordered" evidence="5">
    <location>
        <begin position="295"/>
        <end position="337"/>
    </location>
</feature>
<feature type="transmembrane region" description="Helical" evidence="6">
    <location>
        <begin position="602"/>
        <end position="624"/>
    </location>
</feature>
<protein>
    <submittedName>
        <fullName evidence="7">Uncharacterized protein</fullName>
    </submittedName>
</protein>
<dbReference type="OrthoDB" id="3358017at2759"/>
<organism evidence="7 8">
    <name type="scientific">Edaphochlamys debaryana</name>
    <dbReference type="NCBI Taxonomy" id="47281"/>
    <lineage>
        <taxon>Eukaryota</taxon>
        <taxon>Viridiplantae</taxon>
        <taxon>Chlorophyta</taxon>
        <taxon>core chlorophytes</taxon>
        <taxon>Chlorophyceae</taxon>
        <taxon>CS clade</taxon>
        <taxon>Chlamydomonadales</taxon>
        <taxon>Chlamydomonadales incertae sedis</taxon>
        <taxon>Edaphochlamys</taxon>
    </lineage>
</organism>
<keyword evidence="2 6" id="KW-0812">Transmembrane</keyword>
<feature type="compositionally biased region" description="Pro residues" evidence="5">
    <location>
        <begin position="984"/>
        <end position="993"/>
    </location>
</feature>
<comment type="caution">
    <text evidence="7">The sequence shown here is derived from an EMBL/GenBank/DDBJ whole genome shotgun (WGS) entry which is preliminary data.</text>
</comment>
<keyword evidence="4 6" id="KW-0472">Membrane</keyword>
<feature type="transmembrane region" description="Helical" evidence="6">
    <location>
        <begin position="523"/>
        <end position="547"/>
    </location>
</feature>
<feature type="compositionally biased region" description="Basic residues" evidence="5">
    <location>
        <begin position="874"/>
        <end position="884"/>
    </location>
</feature>
<evidence type="ECO:0000256" key="2">
    <source>
        <dbReference type="ARBA" id="ARBA00022692"/>
    </source>
</evidence>
<dbReference type="EMBL" id="JAEHOE010000085">
    <property type="protein sequence ID" value="KAG2488287.1"/>
    <property type="molecule type" value="Genomic_DNA"/>
</dbReference>
<proteinExistence type="predicted"/>
<evidence type="ECO:0000313" key="8">
    <source>
        <dbReference type="Proteomes" id="UP000612055"/>
    </source>
</evidence>
<feature type="compositionally biased region" description="Low complexity" evidence="5">
    <location>
        <begin position="929"/>
        <end position="946"/>
    </location>
</feature>
<name>A0A835XRI1_9CHLO</name>
<dbReference type="PANTHER" id="PTHR31465:SF1">
    <property type="entry name" value="PROTEIN RTA1-RELATED"/>
    <property type="match status" value="1"/>
</dbReference>
<evidence type="ECO:0000256" key="1">
    <source>
        <dbReference type="ARBA" id="ARBA00004141"/>
    </source>
</evidence>
<evidence type="ECO:0000256" key="5">
    <source>
        <dbReference type="SAM" id="MobiDB-lite"/>
    </source>
</evidence>
<feature type="transmembrane region" description="Helical" evidence="6">
    <location>
        <begin position="20"/>
        <end position="38"/>
    </location>
</feature>
<keyword evidence="3 6" id="KW-1133">Transmembrane helix</keyword>
<feature type="region of interest" description="Disordered" evidence="5">
    <location>
        <begin position="258"/>
        <end position="282"/>
    </location>
</feature>
<feature type="transmembrane region" description="Helical" evidence="6">
    <location>
        <begin position="116"/>
        <end position="138"/>
    </location>
</feature>
<dbReference type="InterPro" id="IPR007568">
    <property type="entry name" value="RTA1"/>
</dbReference>
<comment type="subcellular location">
    <subcellularLocation>
        <location evidence="1">Membrane</location>
        <topology evidence="1">Multi-pass membrane protein</topology>
    </subcellularLocation>
</comment>
<evidence type="ECO:0000256" key="4">
    <source>
        <dbReference type="ARBA" id="ARBA00023136"/>
    </source>
</evidence>
<evidence type="ECO:0000256" key="6">
    <source>
        <dbReference type="SAM" id="Phobius"/>
    </source>
</evidence>
<reference evidence="7" key="1">
    <citation type="journal article" date="2020" name="bioRxiv">
        <title>Comparative genomics of Chlamydomonas.</title>
        <authorList>
            <person name="Craig R.J."/>
            <person name="Hasan A.R."/>
            <person name="Ness R.W."/>
            <person name="Keightley P.D."/>
        </authorList>
    </citation>
    <scope>NUCLEOTIDE SEQUENCE</scope>
    <source>
        <strain evidence="7">CCAP 11/70</strain>
    </source>
</reference>
<feature type="compositionally biased region" description="Low complexity" evidence="5">
    <location>
        <begin position="712"/>
        <end position="726"/>
    </location>
</feature>
<feature type="transmembrane region" description="Helical" evidence="6">
    <location>
        <begin position="444"/>
        <end position="467"/>
    </location>
</feature>
<keyword evidence="8" id="KW-1185">Reference proteome</keyword>